<evidence type="ECO:0000313" key="3">
    <source>
        <dbReference type="EMBL" id="EGT30356.1"/>
    </source>
</evidence>
<dbReference type="EMBL" id="GL379786">
    <property type="protein sequence ID" value="EGT30356.1"/>
    <property type="molecule type" value="Genomic_DNA"/>
</dbReference>
<evidence type="ECO:0000313" key="4">
    <source>
        <dbReference type="Proteomes" id="UP000008068"/>
    </source>
</evidence>
<evidence type="ECO:0000256" key="1">
    <source>
        <dbReference type="SAM" id="Phobius"/>
    </source>
</evidence>
<accession>G0M822</accession>
<gene>
    <name evidence="3" type="ORF">CAEBREN_08685</name>
</gene>
<keyword evidence="1" id="KW-0472">Membrane</keyword>
<keyword evidence="1" id="KW-1133">Transmembrane helix</keyword>
<evidence type="ECO:0000256" key="2">
    <source>
        <dbReference type="SAM" id="SignalP"/>
    </source>
</evidence>
<proteinExistence type="predicted"/>
<reference evidence="4" key="1">
    <citation type="submission" date="2011-07" db="EMBL/GenBank/DDBJ databases">
        <authorList>
            <consortium name="Caenorhabditis brenneri Sequencing and Analysis Consortium"/>
            <person name="Wilson R.K."/>
        </authorList>
    </citation>
    <scope>NUCLEOTIDE SEQUENCE [LARGE SCALE GENOMIC DNA]</scope>
    <source>
        <strain evidence="4">PB2801</strain>
    </source>
</reference>
<name>G0M822_CAEBE</name>
<sequence>MNKPGFIGAIMLFLALTLASTTTVAAPIKQVGESLPEVQNATTSGYVIADDSEPFDYASLTNYTEQEIANLKKWREEHEQGFLTLFIKKVIYMLTVAGIVLMLYVFFHCCRLIKEMSNLNFLNRYLERLRRSALRYLSDPSYLMPVYFRKHAIEDEEEDTDNLAVDTRLDSIV</sequence>
<dbReference type="AlphaFoldDB" id="G0M822"/>
<feature type="transmembrane region" description="Helical" evidence="1">
    <location>
        <begin position="90"/>
        <end position="107"/>
    </location>
</feature>
<keyword evidence="4" id="KW-1185">Reference proteome</keyword>
<protein>
    <submittedName>
        <fullName evidence="3">Uncharacterized protein</fullName>
    </submittedName>
</protein>
<dbReference type="HOGENOM" id="CLU_1548953_0_0_1"/>
<dbReference type="Proteomes" id="UP000008068">
    <property type="component" value="Unassembled WGS sequence"/>
</dbReference>
<dbReference type="InParanoid" id="G0M822"/>
<organism evidence="4">
    <name type="scientific">Caenorhabditis brenneri</name>
    <name type="common">Nematode worm</name>
    <dbReference type="NCBI Taxonomy" id="135651"/>
    <lineage>
        <taxon>Eukaryota</taxon>
        <taxon>Metazoa</taxon>
        <taxon>Ecdysozoa</taxon>
        <taxon>Nematoda</taxon>
        <taxon>Chromadorea</taxon>
        <taxon>Rhabditida</taxon>
        <taxon>Rhabditina</taxon>
        <taxon>Rhabditomorpha</taxon>
        <taxon>Rhabditoidea</taxon>
        <taxon>Rhabditidae</taxon>
        <taxon>Peloderinae</taxon>
        <taxon>Caenorhabditis</taxon>
    </lineage>
</organism>
<feature type="signal peptide" evidence="2">
    <location>
        <begin position="1"/>
        <end position="25"/>
    </location>
</feature>
<feature type="chain" id="PRO_5003402828" evidence="2">
    <location>
        <begin position="26"/>
        <end position="173"/>
    </location>
</feature>
<keyword evidence="1" id="KW-0812">Transmembrane</keyword>
<keyword evidence="2" id="KW-0732">Signal</keyword>